<comment type="caution">
    <text evidence="2">The sequence shown here is derived from an EMBL/GenBank/DDBJ whole genome shotgun (WGS) entry which is preliminary data.</text>
</comment>
<dbReference type="Pfam" id="PF05699">
    <property type="entry name" value="Dimer_Tnp_hAT"/>
    <property type="match status" value="1"/>
</dbReference>
<dbReference type="GO" id="GO:0046983">
    <property type="term" value="F:protein dimerization activity"/>
    <property type="evidence" value="ECO:0007669"/>
    <property type="project" value="InterPro"/>
</dbReference>
<evidence type="ECO:0000313" key="3">
    <source>
        <dbReference type="Proteomes" id="UP001515480"/>
    </source>
</evidence>
<dbReference type="SUPFAM" id="SSF53098">
    <property type="entry name" value="Ribonuclease H-like"/>
    <property type="match status" value="1"/>
</dbReference>
<name>A0AB34JP62_PRYPA</name>
<gene>
    <name evidence="2" type="ORF">AB1Y20_017490</name>
</gene>
<dbReference type="InterPro" id="IPR052717">
    <property type="entry name" value="Vacuolar_transposase_reg"/>
</dbReference>
<dbReference type="PANTHER" id="PTHR46169:SF29">
    <property type="entry name" value="DNA REPLICATION-RELATED ELEMENT FACTOR, ISOFORM A"/>
    <property type="match status" value="1"/>
</dbReference>
<reference evidence="2 3" key="1">
    <citation type="journal article" date="2024" name="Science">
        <title>Giant polyketide synthase enzymes in the biosynthesis of giant marine polyether toxins.</title>
        <authorList>
            <person name="Fallon T.R."/>
            <person name="Shende V.V."/>
            <person name="Wierzbicki I.H."/>
            <person name="Pendleton A.L."/>
            <person name="Watervoot N.F."/>
            <person name="Auber R.P."/>
            <person name="Gonzalez D.J."/>
            <person name="Wisecaver J.H."/>
            <person name="Moore B.S."/>
        </authorList>
    </citation>
    <scope>NUCLEOTIDE SEQUENCE [LARGE SCALE GENOMIC DNA]</scope>
    <source>
        <strain evidence="2 3">12B1</strain>
    </source>
</reference>
<sequence>MKSTNPIRQPWDGQLIQPADIRPEVQEARQQLHDDLVRRWKTEIPESLKRFYLTATQLDPRQRKLSFPGLTAWERHEAQEWFISEFDALLWNKTPPASAATPTATIPGDGEHGKARVQHHQAQGTGSSFLAFMSNLSHLQQGFSALDPDSNVFEPKAKSEVEKYLEMSEVSMSTDILKWWAAHEKELPQLALMARQYLGCPAT</sequence>
<accession>A0AB34JP62</accession>
<proteinExistence type="predicted"/>
<feature type="domain" description="HAT C-terminal dimerisation" evidence="1">
    <location>
        <begin position="160"/>
        <end position="203"/>
    </location>
</feature>
<organism evidence="2 3">
    <name type="scientific">Prymnesium parvum</name>
    <name type="common">Toxic golden alga</name>
    <dbReference type="NCBI Taxonomy" id="97485"/>
    <lineage>
        <taxon>Eukaryota</taxon>
        <taxon>Haptista</taxon>
        <taxon>Haptophyta</taxon>
        <taxon>Prymnesiophyceae</taxon>
        <taxon>Prymnesiales</taxon>
        <taxon>Prymnesiaceae</taxon>
        <taxon>Prymnesium</taxon>
    </lineage>
</organism>
<keyword evidence="3" id="KW-1185">Reference proteome</keyword>
<dbReference type="InterPro" id="IPR012337">
    <property type="entry name" value="RNaseH-like_sf"/>
</dbReference>
<dbReference type="PANTHER" id="PTHR46169">
    <property type="entry name" value="DNA REPLICATION-RELATED ELEMENT FACTOR, ISOFORM A"/>
    <property type="match status" value="1"/>
</dbReference>
<dbReference type="InterPro" id="IPR008906">
    <property type="entry name" value="HATC_C_dom"/>
</dbReference>
<evidence type="ECO:0000313" key="2">
    <source>
        <dbReference type="EMBL" id="KAL1522502.1"/>
    </source>
</evidence>
<dbReference type="EMBL" id="JBGBPQ010000006">
    <property type="protein sequence ID" value="KAL1522502.1"/>
    <property type="molecule type" value="Genomic_DNA"/>
</dbReference>
<dbReference type="AlphaFoldDB" id="A0AB34JP62"/>
<dbReference type="GO" id="GO:0006357">
    <property type="term" value="P:regulation of transcription by RNA polymerase II"/>
    <property type="evidence" value="ECO:0007669"/>
    <property type="project" value="TreeGrafter"/>
</dbReference>
<evidence type="ECO:0000259" key="1">
    <source>
        <dbReference type="Pfam" id="PF05699"/>
    </source>
</evidence>
<dbReference type="Proteomes" id="UP001515480">
    <property type="component" value="Unassembled WGS sequence"/>
</dbReference>
<protein>
    <recommendedName>
        <fullName evidence="1">HAT C-terminal dimerisation domain-containing protein</fullName>
    </recommendedName>
</protein>
<dbReference type="GO" id="GO:0005634">
    <property type="term" value="C:nucleus"/>
    <property type="evidence" value="ECO:0007669"/>
    <property type="project" value="TreeGrafter"/>
</dbReference>